<keyword evidence="1" id="KW-0472">Membrane</keyword>
<keyword evidence="1" id="KW-1133">Transmembrane helix</keyword>
<name>A0A1H9GIL5_9GAMM</name>
<sequence>MLNHLLSQGGRLLATIPAGVASPVAVIVPIVGYLLLSRDIELRFRTQRRPGV</sequence>
<dbReference type="Proteomes" id="UP000199233">
    <property type="component" value="Unassembled WGS sequence"/>
</dbReference>
<evidence type="ECO:0000313" key="3">
    <source>
        <dbReference type="Proteomes" id="UP000199233"/>
    </source>
</evidence>
<dbReference type="STRING" id="489703.SAMN04488038_10788"/>
<keyword evidence="3" id="KW-1185">Reference proteome</keyword>
<protein>
    <submittedName>
        <fullName evidence="2">Uncharacterized protein</fullName>
    </submittedName>
</protein>
<proteinExistence type="predicted"/>
<dbReference type="RefSeq" id="WP_177188932.1">
    <property type="nucleotide sequence ID" value="NZ_FOFS01000007.1"/>
</dbReference>
<accession>A0A1H9GIL5</accession>
<organism evidence="2 3">
    <name type="scientific">Solimonas aquatica</name>
    <dbReference type="NCBI Taxonomy" id="489703"/>
    <lineage>
        <taxon>Bacteria</taxon>
        <taxon>Pseudomonadati</taxon>
        <taxon>Pseudomonadota</taxon>
        <taxon>Gammaproteobacteria</taxon>
        <taxon>Nevskiales</taxon>
        <taxon>Nevskiaceae</taxon>
        <taxon>Solimonas</taxon>
    </lineage>
</organism>
<dbReference type="AlphaFoldDB" id="A0A1H9GIL5"/>
<keyword evidence="1" id="KW-0812">Transmembrane</keyword>
<feature type="transmembrane region" description="Helical" evidence="1">
    <location>
        <begin position="12"/>
        <end position="36"/>
    </location>
</feature>
<evidence type="ECO:0000313" key="2">
    <source>
        <dbReference type="EMBL" id="SEQ49921.1"/>
    </source>
</evidence>
<gene>
    <name evidence="2" type="ORF">SAMN04488038_10788</name>
</gene>
<evidence type="ECO:0000256" key="1">
    <source>
        <dbReference type="SAM" id="Phobius"/>
    </source>
</evidence>
<reference evidence="2 3" key="1">
    <citation type="submission" date="2016-10" db="EMBL/GenBank/DDBJ databases">
        <authorList>
            <person name="de Groot N.N."/>
        </authorList>
    </citation>
    <scope>NUCLEOTIDE SEQUENCE [LARGE SCALE GENOMIC DNA]</scope>
    <source>
        <strain evidence="2 3">DSM 25927</strain>
    </source>
</reference>
<dbReference type="EMBL" id="FOFS01000007">
    <property type="protein sequence ID" value="SEQ49921.1"/>
    <property type="molecule type" value="Genomic_DNA"/>
</dbReference>